<proteinExistence type="predicted"/>
<gene>
    <name evidence="3" type="ORF">A2V72_02035</name>
</gene>
<dbReference type="InterPro" id="IPR035965">
    <property type="entry name" value="PAS-like_dom_sf"/>
</dbReference>
<feature type="coiled-coil region" evidence="1">
    <location>
        <begin position="132"/>
        <end position="163"/>
    </location>
</feature>
<accession>A0A1G2DYM3</accession>
<organism evidence="3 4">
    <name type="scientific">Candidatus Nealsonbacteria bacterium RBG_13_37_56</name>
    <dbReference type="NCBI Taxonomy" id="1801661"/>
    <lineage>
        <taxon>Bacteria</taxon>
        <taxon>Candidatus Nealsoniibacteriota</taxon>
    </lineage>
</organism>
<reference evidence="3 4" key="1">
    <citation type="journal article" date="2016" name="Nat. Commun.">
        <title>Thousands of microbial genomes shed light on interconnected biogeochemical processes in an aquifer system.</title>
        <authorList>
            <person name="Anantharaman K."/>
            <person name="Brown C.T."/>
            <person name="Hug L.A."/>
            <person name="Sharon I."/>
            <person name="Castelle C.J."/>
            <person name="Probst A.J."/>
            <person name="Thomas B.C."/>
            <person name="Singh A."/>
            <person name="Wilkins M.J."/>
            <person name="Karaoz U."/>
            <person name="Brodie E.L."/>
            <person name="Williams K.H."/>
            <person name="Hubbard S.S."/>
            <person name="Banfield J.F."/>
        </authorList>
    </citation>
    <scope>NUCLEOTIDE SEQUENCE [LARGE SCALE GENOMIC DNA]</scope>
</reference>
<feature type="domain" description="PAC" evidence="2">
    <location>
        <begin position="92"/>
        <end position="144"/>
    </location>
</feature>
<dbReference type="Gene3D" id="3.30.450.20">
    <property type="entry name" value="PAS domain"/>
    <property type="match status" value="1"/>
</dbReference>
<dbReference type="Proteomes" id="UP000178893">
    <property type="component" value="Unassembled WGS sequence"/>
</dbReference>
<dbReference type="NCBIfam" id="TIGR00229">
    <property type="entry name" value="sensory_box"/>
    <property type="match status" value="1"/>
</dbReference>
<dbReference type="PROSITE" id="PS50113">
    <property type="entry name" value="PAC"/>
    <property type="match status" value="1"/>
</dbReference>
<evidence type="ECO:0000313" key="3">
    <source>
        <dbReference type="EMBL" id="OGZ18018.1"/>
    </source>
</evidence>
<dbReference type="Pfam" id="PF13426">
    <property type="entry name" value="PAS_9"/>
    <property type="match status" value="1"/>
</dbReference>
<dbReference type="InterPro" id="IPR000700">
    <property type="entry name" value="PAS-assoc_C"/>
</dbReference>
<evidence type="ECO:0000313" key="4">
    <source>
        <dbReference type="Proteomes" id="UP000178893"/>
    </source>
</evidence>
<evidence type="ECO:0000256" key="1">
    <source>
        <dbReference type="SAM" id="Coils"/>
    </source>
</evidence>
<dbReference type="EMBL" id="MHLW01000020">
    <property type="protein sequence ID" value="OGZ18018.1"/>
    <property type="molecule type" value="Genomic_DNA"/>
</dbReference>
<name>A0A1G2DYM3_9BACT</name>
<dbReference type="InterPro" id="IPR000014">
    <property type="entry name" value="PAS"/>
</dbReference>
<keyword evidence="1" id="KW-0175">Coiled coil</keyword>
<dbReference type="CDD" id="cd00130">
    <property type="entry name" value="PAS"/>
    <property type="match status" value="1"/>
</dbReference>
<dbReference type="AlphaFoldDB" id="A0A1G2DYM3"/>
<dbReference type="SUPFAM" id="SSF55785">
    <property type="entry name" value="PYP-like sensor domain (PAS domain)"/>
    <property type="match status" value="1"/>
</dbReference>
<protein>
    <recommendedName>
        <fullName evidence="2">PAC domain-containing protein</fullName>
    </recommendedName>
</protein>
<evidence type="ECO:0000259" key="2">
    <source>
        <dbReference type="PROSITE" id="PS50113"/>
    </source>
</evidence>
<comment type="caution">
    <text evidence="3">The sequence shown here is derived from an EMBL/GenBank/DDBJ whole genome shotgun (WGS) entry which is preliminary data.</text>
</comment>
<sequence length="192" mass="22651">MENREIIEKKLERAKEDLEDLELYIREFSAFLPLAVCTINPLGRIININRAAEALTGYLSFEIVGDFITDIFLEKEYWERIEKEIVEKISVRNKELTLITKENKKIPINASISLRKDREGNFIGCFMALSDITEIKNLQQGLEEKIQKRTEELRDRIDELEHFREITVGRELRIVELKNRIRELEGQSVKEK</sequence>